<evidence type="ECO:0000313" key="1">
    <source>
        <dbReference type="EMBL" id="RXH87340.1"/>
    </source>
</evidence>
<dbReference type="AlphaFoldDB" id="A0A498IVW3"/>
<dbReference type="EMBL" id="RDQH01000336">
    <property type="protein sequence ID" value="RXH87340.1"/>
    <property type="molecule type" value="Genomic_DNA"/>
</dbReference>
<dbReference type="Proteomes" id="UP000290289">
    <property type="component" value="Chromosome 10"/>
</dbReference>
<dbReference type="Gene3D" id="1.25.40.10">
    <property type="entry name" value="Tetratricopeptide repeat domain"/>
    <property type="match status" value="2"/>
</dbReference>
<reference evidence="1 2" key="1">
    <citation type="submission" date="2018-10" db="EMBL/GenBank/DDBJ databases">
        <title>A high-quality apple genome assembly.</title>
        <authorList>
            <person name="Hu J."/>
        </authorList>
    </citation>
    <scope>NUCLEOTIDE SEQUENCE [LARGE SCALE GENOMIC DNA]</scope>
    <source>
        <strain evidence="2">cv. HFTH1</strain>
        <tissue evidence="1">Young leaf</tissue>
    </source>
</reference>
<name>A0A498IVW3_MALDO</name>
<keyword evidence="2" id="KW-1185">Reference proteome</keyword>
<sequence>MQVKLNPSLSDAWLCLGNRIWKKGDLSSAKNCFNLALSKVPSMRQDKSIQHAKEAITLDVKDGNSWYNLGNACLTRFFVNRYLENYERALSGFEDAALKDPGLNATEEFSAQDEQMSMILQALQMSGLQIPMSASDLAPPLTSQPLRPANT</sequence>
<accession>A0A498IVW3</accession>
<dbReference type="SUPFAM" id="SSF48452">
    <property type="entry name" value="TPR-like"/>
    <property type="match status" value="1"/>
</dbReference>
<proteinExistence type="predicted"/>
<dbReference type="STRING" id="3750.A0A498IVW3"/>
<comment type="caution">
    <text evidence="1">The sequence shown here is derived from an EMBL/GenBank/DDBJ whole genome shotgun (WGS) entry which is preliminary data.</text>
</comment>
<dbReference type="PANTHER" id="PTHR26312">
    <property type="entry name" value="TETRATRICOPEPTIDE REPEAT PROTEIN 5"/>
    <property type="match status" value="1"/>
</dbReference>
<gene>
    <name evidence="1" type="ORF">DVH24_028840</name>
</gene>
<evidence type="ECO:0000313" key="2">
    <source>
        <dbReference type="Proteomes" id="UP000290289"/>
    </source>
</evidence>
<protein>
    <submittedName>
        <fullName evidence="1">Uncharacterized protein</fullName>
    </submittedName>
</protein>
<dbReference type="InterPro" id="IPR011990">
    <property type="entry name" value="TPR-like_helical_dom_sf"/>
</dbReference>
<organism evidence="1 2">
    <name type="scientific">Malus domestica</name>
    <name type="common">Apple</name>
    <name type="synonym">Pyrus malus</name>
    <dbReference type="NCBI Taxonomy" id="3750"/>
    <lineage>
        <taxon>Eukaryota</taxon>
        <taxon>Viridiplantae</taxon>
        <taxon>Streptophyta</taxon>
        <taxon>Embryophyta</taxon>
        <taxon>Tracheophyta</taxon>
        <taxon>Spermatophyta</taxon>
        <taxon>Magnoliopsida</taxon>
        <taxon>eudicotyledons</taxon>
        <taxon>Gunneridae</taxon>
        <taxon>Pentapetalae</taxon>
        <taxon>rosids</taxon>
        <taxon>fabids</taxon>
        <taxon>Rosales</taxon>
        <taxon>Rosaceae</taxon>
        <taxon>Amygdaloideae</taxon>
        <taxon>Maleae</taxon>
        <taxon>Malus</taxon>
    </lineage>
</organism>
<dbReference type="PANTHER" id="PTHR26312:SF194">
    <property type="entry name" value="OS01G0506200 PROTEIN"/>
    <property type="match status" value="1"/>
</dbReference>